<dbReference type="Proteomes" id="UP000499080">
    <property type="component" value="Unassembled WGS sequence"/>
</dbReference>
<comment type="caution">
    <text evidence="1">The sequence shown here is derived from an EMBL/GenBank/DDBJ whole genome shotgun (WGS) entry which is preliminary data.</text>
</comment>
<organism evidence="1 2">
    <name type="scientific">Araneus ventricosus</name>
    <name type="common">Orbweaver spider</name>
    <name type="synonym">Epeira ventricosa</name>
    <dbReference type="NCBI Taxonomy" id="182803"/>
    <lineage>
        <taxon>Eukaryota</taxon>
        <taxon>Metazoa</taxon>
        <taxon>Ecdysozoa</taxon>
        <taxon>Arthropoda</taxon>
        <taxon>Chelicerata</taxon>
        <taxon>Arachnida</taxon>
        <taxon>Araneae</taxon>
        <taxon>Araneomorphae</taxon>
        <taxon>Entelegynae</taxon>
        <taxon>Araneoidea</taxon>
        <taxon>Araneidae</taxon>
        <taxon>Araneus</taxon>
    </lineage>
</organism>
<accession>A0A4Y2G708</accession>
<reference evidence="1 2" key="1">
    <citation type="journal article" date="2019" name="Sci. Rep.">
        <title>Orb-weaving spider Araneus ventricosus genome elucidates the spidroin gene catalogue.</title>
        <authorList>
            <person name="Kono N."/>
            <person name="Nakamura H."/>
            <person name="Ohtoshi R."/>
            <person name="Moran D.A.P."/>
            <person name="Shinohara A."/>
            <person name="Yoshida Y."/>
            <person name="Fujiwara M."/>
            <person name="Mori M."/>
            <person name="Tomita M."/>
            <person name="Arakawa K."/>
        </authorList>
    </citation>
    <scope>NUCLEOTIDE SEQUENCE [LARGE SCALE GENOMIC DNA]</scope>
</reference>
<evidence type="ECO:0000313" key="2">
    <source>
        <dbReference type="Proteomes" id="UP000499080"/>
    </source>
</evidence>
<dbReference type="AlphaFoldDB" id="A0A4Y2G708"/>
<evidence type="ECO:0000313" key="1">
    <source>
        <dbReference type="EMBL" id="GBM49037.1"/>
    </source>
</evidence>
<sequence length="215" mass="23307">MGGYRVDEYSHFHQRALRSHANVIPRTTLNSPLPNDLIHSYTGAITVQQRNPRLPLLNDFTPESSSDLLTGATELCRWVSASGSKTRDPIPLKIPCEYEPGPKVGQVPFRWCGMEVGECDASSDDANLRRTTCVSPAFPSIDLTSLRGPSGAIGLSVSSVLEPAHFQKKDIGKGGFPCQFQGPTIQGSADKKLSNQVCSIQWGQGLGALRYHVAT</sequence>
<gene>
    <name evidence="1" type="ORF">AVEN_153552_1</name>
</gene>
<proteinExistence type="predicted"/>
<keyword evidence="2" id="KW-1185">Reference proteome</keyword>
<protein>
    <submittedName>
        <fullName evidence="1">Uncharacterized protein</fullName>
    </submittedName>
</protein>
<dbReference type="EMBL" id="BGPR01001237">
    <property type="protein sequence ID" value="GBM49037.1"/>
    <property type="molecule type" value="Genomic_DNA"/>
</dbReference>
<name>A0A4Y2G708_ARAVE</name>